<feature type="transmembrane region" description="Helical" evidence="7">
    <location>
        <begin position="59"/>
        <end position="79"/>
    </location>
</feature>
<dbReference type="KEGG" id="dtn:DTL3_0262"/>
<proteinExistence type="inferred from homology"/>
<evidence type="ECO:0000259" key="8">
    <source>
        <dbReference type="Pfam" id="PF01694"/>
    </source>
</evidence>
<organism evidence="9 10">
    <name type="scientific">Defluviitoga tunisiensis</name>
    <dbReference type="NCBI Taxonomy" id="1006576"/>
    <lineage>
        <taxon>Bacteria</taxon>
        <taxon>Thermotogati</taxon>
        <taxon>Thermotogota</taxon>
        <taxon>Thermotogae</taxon>
        <taxon>Petrotogales</taxon>
        <taxon>Petrotogaceae</taxon>
        <taxon>Defluviitoga</taxon>
    </lineage>
</organism>
<feature type="transmembrane region" description="Helical" evidence="7">
    <location>
        <begin position="168"/>
        <end position="189"/>
    </location>
</feature>
<dbReference type="Pfam" id="PF01694">
    <property type="entry name" value="Rhomboid"/>
    <property type="match status" value="1"/>
</dbReference>
<feature type="transmembrane region" description="Helical" evidence="7">
    <location>
        <begin position="201"/>
        <end position="226"/>
    </location>
</feature>
<feature type="domain" description="Peptidase S54 rhomboid" evidence="8">
    <location>
        <begin position="50"/>
        <end position="187"/>
    </location>
</feature>
<feature type="transmembrane region" description="Helical" evidence="7">
    <location>
        <begin position="116"/>
        <end position="134"/>
    </location>
</feature>
<keyword evidence="3 7" id="KW-0812">Transmembrane</keyword>
<dbReference type="InterPro" id="IPR050925">
    <property type="entry name" value="Rhomboid_protease_S54"/>
</dbReference>
<evidence type="ECO:0000256" key="3">
    <source>
        <dbReference type="ARBA" id="ARBA00022692"/>
    </source>
</evidence>
<evidence type="ECO:0000313" key="10">
    <source>
        <dbReference type="Proteomes" id="UP000032809"/>
    </source>
</evidence>
<dbReference type="STRING" id="1006576.DTL3_0262"/>
<dbReference type="InterPro" id="IPR035952">
    <property type="entry name" value="Rhomboid-like_sf"/>
</dbReference>
<dbReference type="SUPFAM" id="SSF144091">
    <property type="entry name" value="Rhomboid-like"/>
    <property type="match status" value="1"/>
</dbReference>
<comment type="similarity">
    <text evidence="2">Belongs to the peptidase S54 family.</text>
</comment>
<dbReference type="HOGENOM" id="CLU_055068_3_0_0"/>
<keyword evidence="6 7" id="KW-0472">Membrane</keyword>
<feature type="transmembrane region" description="Helical" evidence="7">
    <location>
        <begin position="6"/>
        <end position="24"/>
    </location>
</feature>
<protein>
    <submittedName>
        <fullName evidence="9">Rhomboid family protein</fullName>
    </submittedName>
</protein>
<dbReference type="GO" id="GO:0016020">
    <property type="term" value="C:membrane"/>
    <property type="evidence" value="ECO:0007669"/>
    <property type="project" value="UniProtKB-SubCell"/>
</dbReference>
<gene>
    <name evidence="9" type="ORF">DTL3_0262</name>
</gene>
<evidence type="ECO:0000313" key="9">
    <source>
        <dbReference type="EMBL" id="CEP77593.1"/>
    </source>
</evidence>
<dbReference type="InterPro" id="IPR022764">
    <property type="entry name" value="Peptidase_S54_rhomboid_dom"/>
</dbReference>
<accession>A0A0C7NVT0</accession>
<dbReference type="PANTHER" id="PTHR43731:SF14">
    <property type="entry name" value="PRESENILIN-ASSOCIATED RHOMBOID-LIKE PROTEIN, MITOCHONDRIAL"/>
    <property type="match status" value="1"/>
</dbReference>
<evidence type="ECO:0000256" key="6">
    <source>
        <dbReference type="ARBA" id="ARBA00023136"/>
    </source>
</evidence>
<dbReference type="PANTHER" id="PTHR43731">
    <property type="entry name" value="RHOMBOID PROTEASE"/>
    <property type="match status" value="1"/>
</dbReference>
<dbReference type="OrthoDB" id="9813074at2"/>
<dbReference type="GO" id="GO:0004252">
    <property type="term" value="F:serine-type endopeptidase activity"/>
    <property type="evidence" value="ECO:0007669"/>
    <property type="project" value="InterPro"/>
</dbReference>
<dbReference type="AlphaFoldDB" id="A0A0C7NVT0"/>
<feature type="transmembrane region" description="Helical" evidence="7">
    <location>
        <begin position="91"/>
        <end position="110"/>
    </location>
</feature>
<evidence type="ECO:0000256" key="4">
    <source>
        <dbReference type="ARBA" id="ARBA00022801"/>
    </source>
</evidence>
<feature type="transmembrane region" description="Helical" evidence="7">
    <location>
        <begin position="141"/>
        <end position="162"/>
    </location>
</feature>
<evidence type="ECO:0000256" key="7">
    <source>
        <dbReference type="SAM" id="Phobius"/>
    </source>
</evidence>
<evidence type="ECO:0000256" key="5">
    <source>
        <dbReference type="ARBA" id="ARBA00022989"/>
    </source>
</evidence>
<dbReference type="RefSeq" id="WP_045087191.1">
    <property type="nucleotide sequence ID" value="NZ_LN824141.1"/>
</dbReference>
<keyword evidence="10" id="KW-1185">Reference proteome</keyword>
<reference evidence="10" key="1">
    <citation type="submission" date="2014-11" db="EMBL/GenBank/DDBJ databases">
        <authorList>
            <person name="Wibberg D."/>
        </authorList>
    </citation>
    <scope>NUCLEOTIDE SEQUENCE [LARGE SCALE GENOMIC DNA]</scope>
    <source>
        <strain evidence="10">L3</strain>
    </source>
</reference>
<sequence length="228" mass="25637">MRQRSLTSFLIMINVIVFVLMFLFGGLKAFSNPRIYILFGAQIGNLISMGEWFRLITSMFVHGGLFHIFFNMMALFYVGNIVERAYGPSRLITIYMLSGIFGNILTHFFIPYAISVGASGAIFGLIGLLFGAGFRHDTPVILKPITGTALLPIILINVIWGFLPGANINNFAHLGGLAVGFTFGWLTPIRYTKTSYKVWKILSYIAYGLIILSFIMLIIFDFRFYILI</sequence>
<evidence type="ECO:0000256" key="1">
    <source>
        <dbReference type="ARBA" id="ARBA00004141"/>
    </source>
</evidence>
<keyword evidence="4" id="KW-0378">Hydrolase</keyword>
<evidence type="ECO:0000256" key="2">
    <source>
        <dbReference type="ARBA" id="ARBA00009045"/>
    </source>
</evidence>
<keyword evidence="5 7" id="KW-1133">Transmembrane helix</keyword>
<dbReference type="Gene3D" id="1.20.1540.10">
    <property type="entry name" value="Rhomboid-like"/>
    <property type="match status" value="1"/>
</dbReference>
<dbReference type="EMBL" id="LN824141">
    <property type="protein sequence ID" value="CEP77593.1"/>
    <property type="molecule type" value="Genomic_DNA"/>
</dbReference>
<name>A0A0C7NVT0_DEFTU</name>
<dbReference type="Proteomes" id="UP000032809">
    <property type="component" value="Chromosome I"/>
</dbReference>
<comment type="subcellular location">
    <subcellularLocation>
        <location evidence="1">Membrane</location>
        <topology evidence="1">Multi-pass membrane protein</topology>
    </subcellularLocation>
</comment>